<reference evidence="2" key="1">
    <citation type="submission" date="2015-08" db="EMBL/GenBank/DDBJ databases">
        <title>Genome sequencing project for genomic taxonomy and phylogenomics of Bacillus-like bacteria.</title>
        <authorList>
            <person name="Liu B."/>
            <person name="Wang J."/>
            <person name="Zhu Y."/>
            <person name="Liu G."/>
            <person name="Chen Q."/>
            <person name="Chen Z."/>
            <person name="Lan J."/>
            <person name="Che J."/>
            <person name="Ge C."/>
            <person name="Shi H."/>
            <person name="Pan Z."/>
            <person name="Liu X."/>
        </authorList>
    </citation>
    <scope>NUCLEOTIDE SEQUENCE [LARGE SCALE GENOMIC DNA]</scope>
    <source>
        <strain evidence="2">FJAT-4402</strain>
    </source>
</reference>
<reference evidence="1 2" key="2">
    <citation type="journal article" date="2016" name="Int. J. Syst. Evol. Microbiol.">
        <title>Bacillus gobiensis sp. nov., isolated from a soil sample.</title>
        <authorList>
            <person name="Liu B."/>
            <person name="Liu G.H."/>
            <person name="Cetin S."/>
            <person name="Schumann P."/>
            <person name="Pan Z.Z."/>
            <person name="Chen Q.Q."/>
        </authorList>
    </citation>
    <scope>NUCLEOTIDE SEQUENCE [LARGE SCALE GENOMIC DNA]</scope>
    <source>
        <strain evidence="1 2">FJAT-4402</strain>
    </source>
</reference>
<evidence type="ECO:0008006" key="3">
    <source>
        <dbReference type="Google" id="ProtNLM"/>
    </source>
</evidence>
<protein>
    <recommendedName>
        <fullName evidence="3">Hydrolase</fullName>
    </recommendedName>
</protein>
<organism evidence="1 2">
    <name type="scientific">Bacillus gobiensis</name>
    <dbReference type="NCBI Taxonomy" id="1441095"/>
    <lineage>
        <taxon>Bacteria</taxon>
        <taxon>Bacillati</taxon>
        <taxon>Bacillota</taxon>
        <taxon>Bacilli</taxon>
        <taxon>Bacillales</taxon>
        <taxon>Bacillaceae</taxon>
        <taxon>Bacillus</taxon>
    </lineage>
</organism>
<dbReference type="STRING" id="1441095.AM592_03275"/>
<dbReference type="Proteomes" id="UP000067625">
    <property type="component" value="Chromosome"/>
</dbReference>
<sequence length="243" mass="29013">MTIFERFFQFESEWNAIHIPYRPNGFGVLVLGDRNHFVKPETSFWLEHDGKYRTIQLLLSEGYTIFYSNLFNPHWGAKKASDYTRHFIHYVLKHEILNEKIHIIAEGTGALVAANLLNESEEQIRSVAMLTPCLDLQSYYENEKENKFFYKQLVKQLEKSYGIPEKEMENFRFQTIIPYHNKVPVHIWQRMNGAYPYDAHAKIFEEKQMNGKNQVKVTYYLADHPNRIRSSILKFFKRHEKEL</sequence>
<keyword evidence="2" id="KW-1185">Reference proteome</keyword>
<dbReference type="AlphaFoldDB" id="A0A0M4FS39"/>
<dbReference type="InterPro" id="IPR029058">
    <property type="entry name" value="AB_hydrolase_fold"/>
</dbReference>
<dbReference type="RefSeq" id="WP_053602458.1">
    <property type="nucleotide sequence ID" value="NZ_CP012600.1"/>
</dbReference>
<name>A0A0M4FS39_9BACI</name>
<dbReference type="EMBL" id="CP012600">
    <property type="protein sequence ID" value="ALC80718.1"/>
    <property type="molecule type" value="Genomic_DNA"/>
</dbReference>
<dbReference type="SUPFAM" id="SSF53474">
    <property type="entry name" value="alpha/beta-Hydrolases"/>
    <property type="match status" value="1"/>
</dbReference>
<proteinExistence type="predicted"/>
<dbReference type="Gene3D" id="3.40.50.1820">
    <property type="entry name" value="alpha/beta hydrolase"/>
    <property type="match status" value="1"/>
</dbReference>
<dbReference type="OrthoDB" id="2986585at2"/>
<dbReference type="PATRIC" id="fig|1441095.3.peg.715"/>
<evidence type="ECO:0000313" key="2">
    <source>
        <dbReference type="Proteomes" id="UP000067625"/>
    </source>
</evidence>
<accession>A0A0M4FS39</accession>
<evidence type="ECO:0000313" key="1">
    <source>
        <dbReference type="EMBL" id="ALC80718.1"/>
    </source>
</evidence>
<gene>
    <name evidence="1" type="ORF">AM592_03275</name>
</gene>